<dbReference type="EMBL" id="JABTEG010000002">
    <property type="protein sequence ID" value="KAG4305995.1"/>
    <property type="molecule type" value="Genomic_DNA"/>
</dbReference>
<keyword evidence="2" id="KW-1185">Reference proteome</keyword>
<evidence type="ECO:0000313" key="1">
    <source>
        <dbReference type="EMBL" id="KAG4305995.1"/>
    </source>
</evidence>
<organism evidence="1 2">
    <name type="scientific">Pneumocystis oryctolagi</name>
    <dbReference type="NCBI Taxonomy" id="42067"/>
    <lineage>
        <taxon>Eukaryota</taxon>
        <taxon>Fungi</taxon>
        <taxon>Dikarya</taxon>
        <taxon>Ascomycota</taxon>
        <taxon>Taphrinomycotina</taxon>
        <taxon>Pneumocystomycetes</taxon>
        <taxon>Pneumocystaceae</taxon>
        <taxon>Pneumocystis</taxon>
    </lineage>
</organism>
<accession>A0ACB7CFY0</accession>
<proteinExistence type="predicted"/>
<reference evidence="1 2" key="1">
    <citation type="journal article" date="2021" name="Commun. Biol.">
        <title>Genomic insights into the host specific adaptation of the Pneumocystis genus.</title>
        <authorList>
            <person name="Cisse O.H."/>
            <person name="Ma L."/>
            <person name="Dekker J.P."/>
            <person name="Khil P.P."/>
            <person name="Youn J.-H."/>
            <person name="Brenchley J.M."/>
            <person name="Blair R."/>
            <person name="Pahar B."/>
            <person name="Chabe M."/>
            <person name="Van Rompay K.K.A."/>
            <person name="Keesler R."/>
            <person name="Sukura A."/>
            <person name="Hirsch V."/>
            <person name="Kutty G."/>
            <person name="Liu Y."/>
            <person name="Peng L."/>
            <person name="Chen J."/>
            <person name="Song J."/>
            <person name="Weissenbacher-Lang C."/>
            <person name="Xu J."/>
            <person name="Upham N.S."/>
            <person name="Stajich J.E."/>
            <person name="Cuomo C.A."/>
            <person name="Cushion M.T."/>
            <person name="Kovacs J.A."/>
        </authorList>
    </citation>
    <scope>NUCLEOTIDE SEQUENCE [LARGE SCALE GENOMIC DNA]</scope>
    <source>
        <strain evidence="1 2">RABM</strain>
    </source>
</reference>
<protein>
    <submittedName>
        <fullName evidence="1">Uncharacterized protein</fullName>
    </submittedName>
</protein>
<dbReference type="Proteomes" id="UP000768646">
    <property type="component" value="Unassembled WGS sequence"/>
</dbReference>
<sequence>MEETLSSRCFSLMKSKEDTPKFVALAMLPSILSKTPLCAIDYWKALDFQWIDRLLKAGPEESSCEKEQDIYMEYRTLALNILLSFASFPELSQDRNMIERIPSLVSILRENDFSSLSSILDLLIILAQSDSGAFKILDYQQAKTIFSCIEVSCDASSEKIVNLIKHAFIKSLASTSSIHHSKSSLKKCAKDMANILRQSKGKKRLIVFSFFNDVFSNIEVESLNFLIKDTEVKKTLYDILYTLIREDQSDSTRKMTSSLLCSILRSQGIDFILSCASSQEEARKFCVFFTNLTSVDIRSILPTIMKKIISKEISEEPQRLSIDYEILEFMIIYLSNSETIIFQPSELLLLQRSFEEAFEESIDFLKDRWENFKKNQNSSSENIHFDIFNDLITISSVRSLCLWLKEDENLRKYSSSIMDMFIYLWEKTNIYNIDYRLWICNGLQGIITTKDGWNNFYSLGFWNIISTDLIKNDSETSNQYSICLGLSECELLLQVIEKSKKSEENWVNIINHPKRIDKKDPLKAELSIRIIILSLIIFEKMEPLFLTQNQKALSDHLEISLMWIHFLNSRKLDCSWTIPIELKDELIIHTEGLRSI</sequence>
<gene>
    <name evidence="1" type="ORF">PORY_000905</name>
</gene>
<name>A0ACB7CFY0_9ASCO</name>
<evidence type="ECO:0000313" key="2">
    <source>
        <dbReference type="Proteomes" id="UP000768646"/>
    </source>
</evidence>
<comment type="caution">
    <text evidence="1">The sequence shown here is derived from an EMBL/GenBank/DDBJ whole genome shotgun (WGS) entry which is preliminary data.</text>
</comment>